<dbReference type="InParanoid" id="F6X0W8"/>
<dbReference type="PROSITE" id="PS50805">
    <property type="entry name" value="KRAB"/>
    <property type="match status" value="2"/>
</dbReference>
<dbReference type="PROSITE" id="PS50157">
    <property type="entry name" value="ZINC_FINGER_C2H2_2"/>
    <property type="match status" value="12"/>
</dbReference>
<dbReference type="SMART" id="SM00349">
    <property type="entry name" value="KRAB"/>
    <property type="match status" value="2"/>
</dbReference>
<evidence type="ECO:0000256" key="6">
    <source>
        <dbReference type="ARBA" id="ARBA00023015"/>
    </source>
</evidence>
<dbReference type="PANTHER" id="PTHR24394">
    <property type="entry name" value="ZINC FINGER PROTEIN"/>
    <property type="match status" value="1"/>
</dbReference>
<dbReference type="FunFam" id="3.30.160.60:FF:002254">
    <property type="entry name" value="Zinc finger protein 540"/>
    <property type="match status" value="8"/>
</dbReference>
<feature type="domain" description="C2H2-type" evidence="10">
    <location>
        <begin position="621"/>
        <end position="648"/>
    </location>
</feature>
<keyword evidence="13" id="KW-1185">Reference proteome</keyword>
<dbReference type="SUPFAM" id="SSF109640">
    <property type="entry name" value="KRAB domain (Kruppel-associated box)"/>
    <property type="match status" value="2"/>
</dbReference>
<dbReference type="SMART" id="SM00355">
    <property type="entry name" value="ZnF_C2H2"/>
    <property type="match status" value="12"/>
</dbReference>
<feature type="domain" description="C2H2-type" evidence="10">
    <location>
        <begin position="649"/>
        <end position="676"/>
    </location>
</feature>
<dbReference type="InterPro" id="IPR036051">
    <property type="entry name" value="KRAB_dom_sf"/>
</dbReference>
<dbReference type="InterPro" id="IPR013087">
    <property type="entry name" value="Znf_C2H2_type"/>
</dbReference>
<feature type="domain" description="C2H2-type" evidence="10">
    <location>
        <begin position="565"/>
        <end position="592"/>
    </location>
</feature>
<evidence type="ECO:0000259" key="10">
    <source>
        <dbReference type="PROSITE" id="PS50157"/>
    </source>
</evidence>
<keyword evidence="3" id="KW-0677">Repeat</keyword>
<feature type="domain" description="C2H2-type" evidence="10">
    <location>
        <begin position="453"/>
        <end position="480"/>
    </location>
</feature>
<dbReference type="Gene3D" id="6.10.140.140">
    <property type="match status" value="2"/>
</dbReference>
<dbReference type="Gene3D" id="3.30.160.60">
    <property type="entry name" value="Classic Zinc Finger"/>
    <property type="match status" value="12"/>
</dbReference>
<dbReference type="Pfam" id="PF13465">
    <property type="entry name" value="zf-H2C2_2"/>
    <property type="match status" value="1"/>
</dbReference>
<dbReference type="Pfam" id="PF01352">
    <property type="entry name" value="KRAB"/>
    <property type="match status" value="2"/>
</dbReference>
<dbReference type="GO" id="GO:0008270">
    <property type="term" value="F:zinc ion binding"/>
    <property type="evidence" value="ECO:0007669"/>
    <property type="project" value="UniProtKB-KW"/>
</dbReference>
<keyword evidence="6" id="KW-0805">Transcription regulation</keyword>
<dbReference type="HOGENOM" id="CLU_002678_17_1_1"/>
<feature type="domain" description="C2H2-type" evidence="10">
    <location>
        <begin position="481"/>
        <end position="508"/>
    </location>
</feature>
<reference evidence="12" key="3">
    <citation type="submission" date="2025-09" db="UniProtKB">
        <authorList>
            <consortium name="Ensembl"/>
        </authorList>
    </citation>
    <scope>IDENTIFICATION</scope>
</reference>
<keyword evidence="4 9" id="KW-0863">Zinc-finger</keyword>
<evidence type="ECO:0000313" key="12">
    <source>
        <dbReference type="Ensembl" id="ENSMODP00000029816.3"/>
    </source>
</evidence>
<dbReference type="InterPro" id="IPR001909">
    <property type="entry name" value="KRAB"/>
</dbReference>
<evidence type="ECO:0000256" key="2">
    <source>
        <dbReference type="ARBA" id="ARBA00022723"/>
    </source>
</evidence>
<dbReference type="GO" id="GO:0005634">
    <property type="term" value="C:nucleus"/>
    <property type="evidence" value="ECO:0000318"/>
    <property type="project" value="GO_Central"/>
</dbReference>
<evidence type="ECO:0000256" key="5">
    <source>
        <dbReference type="ARBA" id="ARBA00022833"/>
    </source>
</evidence>
<dbReference type="GO" id="GO:0006357">
    <property type="term" value="P:regulation of transcription by RNA polymerase II"/>
    <property type="evidence" value="ECO:0000318"/>
    <property type="project" value="GO_Central"/>
</dbReference>
<name>F6X0W8_MONDO</name>
<organism evidence="12 13">
    <name type="scientific">Monodelphis domestica</name>
    <name type="common">Gray short-tailed opossum</name>
    <dbReference type="NCBI Taxonomy" id="13616"/>
    <lineage>
        <taxon>Eukaryota</taxon>
        <taxon>Metazoa</taxon>
        <taxon>Chordata</taxon>
        <taxon>Craniata</taxon>
        <taxon>Vertebrata</taxon>
        <taxon>Euteleostomi</taxon>
        <taxon>Mammalia</taxon>
        <taxon>Metatheria</taxon>
        <taxon>Didelphimorphia</taxon>
        <taxon>Didelphidae</taxon>
        <taxon>Monodelphis</taxon>
    </lineage>
</organism>
<evidence type="ECO:0000256" key="8">
    <source>
        <dbReference type="ARBA" id="ARBA00023242"/>
    </source>
</evidence>
<dbReference type="CDD" id="cd07765">
    <property type="entry name" value="KRAB_A-box"/>
    <property type="match status" value="2"/>
</dbReference>
<feature type="domain" description="KRAB" evidence="11">
    <location>
        <begin position="14"/>
        <end position="91"/>
    </location>
</feature>
<feature type="domain" description="C2H2-type" evidence="10">
    <location>
        <begin position="341"/>
        <end position="368"/>
    </location>
</feature>
<dbReference type="Bgee" id="ENSMODG00000037600">
    <property type="expression patterns" value="Expressed in uterus and 19 other cell types or tissues"/>
</dbReference>
<evidence type="ECO:0000256" key="7">
    <source>
        <dbReference type="ARBA" id="ARBA00023163"/>
    </source>
</evidence>
<reference evidence="12 13" key="1">
    <citation type="journal article" date="2007" name="Nature">
        <title>Genome of the marsupial Monodelphis domestica reveals innovation in non-coding sequences.</title>
        <authorList>
            <person name="Mikkelsen T.S."/>
            <person name="Wakefield M.J."/>
            <person name="Aken B."/>
            <person name="Amemiya C.T."/>
            <person name="Chang J.L."/>
            <person name="Duke S."/>
            <person name="Garber M."/>
            <person name="Gentles A.J."/>
            <person name="Goodstadt L."/>
            <person name="Heger A."/>
            <person name="Jurka J."/>
            <person name="Kamal M."/>
            <person name="Mauceli E."/>
            <person name="Searle S.M."/>
            <person name="Sharpe T."/>
            <person name="Baker M.L."/>
            <person name="Batzer M.A."/>
            <person name="Benos P.V."/>
            <person name="Belov K."/>
            <person name="Clamp M."/>
            <person name="Cook A."/>
            <person name="Cuff J."/>
            <person name="Das R."/>
            <person name="Davidow L."/>
            <person name="Deakin J.E."/>
            <person name="Fazzari M.J."/>
            <person name="Glass J.L."/>
            <person name="Grabherr M."/>
            <person name="Greally J.M."/>
            <person name="Gu W."/>
            <person name="Hore T.A."/>
            <person name="Huttley G.A."/>
            <person name="Kleber M."/>
            <person name="Jirtle R.L."/>
            <person name="Koina E."/>
            <person name="Lee J.T."/>
            <person name="Mahony S."/>
            <person name="Marra M.A."/>
            <person name="Miller R.D."/>
            <person name="Nicholls R.D."/>
            <person name="Oda M."/>
            <person name="Papenfuss A.T."/>
            <person name="Parra Z.E."/>
            <person name="Pollock D.D."/>
            <person name="Ray D.A."/>
            <person name="Schein J.E."/>
            <person name="Speed T.P."/>
            <person name="Thompson K."/>
            <person name="VandeBerg J.L."/>
            <person name="Wade C.M."/>
            <person name="Walker J.A."/>
            <person name="Waters P.D."/>
            <person name="Webber C."/>
            <person name="Weidman J.R."/>
            <person name="Xie X."/>
            <person name="Zody M.C."/>
            <person name="Baldwin J."/>
            <person name="Abdouelleil A."/>
            <person name="Abdulkadir J."/>
            <person name="Abebe A."/>
            <person name="Abera B."/>
            <person name="Abreu J."/>
            <person name="Acer S.C."/>
            <person name="Aftuck L."/>
            <person name="Alexander A."/>
            <person name="An P."/>
            <person name="Anderson E."/>
            <person name="Anderson S."/>
            <person name="Arachi H."/>
            <person name="Azer M."/>
            <person name="Bachantsang P."/>
            <person name="Barry A."/>
            <person name="Bayul T."/>
            <person name="Berlin A."/>
            <person name="Bessette D."/>
            <person name="Bloom T."/>
            <person name="Bloom T."/>
            <person name="Boguslavskiy L."/>
            <person name="Bonnet C."/>
            <person name="Boukhgalter B."/>
            <person name="Bourzgui I."/>
            <person name="Brown A."/>
            <person name="Cahill P."/>
            <person name="Channer S."/>
            <person name="Cheshatsang Y."/>
            <person name="Chuda L."/>
            <person name="Citroen M."/>
            <person name="Collymore A."/>
            <person name="Cooke P."/>
            <person name="Costello M."/>
            <person name="D'Aco K."/>
            <person name="Daza R."/>
            <person name="De Haan G."/>
            <person name="DeGray S."/>
            <person name="DeMaso C."/>
            <person name="Dhargay N."/>
            <person name="Dooley K."/>
            <person name="Dooley E."/>
            <person name="Doricent M."/>
            <person name="Dorje P."/>
            <person name="Dorjee K."/>
            <person name="Dupes A."/>
            <person name="Elong R."/>
            <person name="Falk J."/>
            <person name="Farina A."/>
            <person name="Faro S."/>
            <person name="Ferguson D."/>
            <person name="Fisher S."/>
            <person name="Foley C.D."/>
            <person name="Franke A."/>
            <person name="Friedrich D."/>
            <person name="Gadbois L."/>
            <person name="Gearin G."/>
            <person name="Gearin C.R."/>
            <person name="Giannoukos G."/>
            <person name="Goode T."/>
            <person name="Graham J."/>
            <person name="Grandbois E."/>
            <person name="Grewal S."/>
            <person name="Gyaltsen K."/>
            <person name="Hafez N."/>
            <person name="Hagos B."/>
            <person name="Hall J."/>
            <person name="Henson C."/>
            <person name="Hollinger A."/>
            <person name="Honan T."/>
            <person name="Huard M.D."/>
            <person name="Hughes L."/>
            <person name="Hurhula B."/>
            <person name="Husby M.E."/>
            <person name="Kamat A."/>
            <person name="Kanga B."/>
            <person name="Kashin S."/>
            <person name="Khazanovich D."/>
            <person name="Kisner P."/>
            <person name="Lance K."/>
            <person name="Lara M."/>
            <person name="Lee W."/>
            <person name="Lennon N."/>
            <person name="Letendre F."/>
            <person name="LeVine R."/>
            <person name="Lipovsky A."/>
            <person name="Liu X."/>
            <person name="Liu J."/>
            <person name="Liu S."/>
            <person name="Lokyitsang T."/>
            <person name="Lokyitsang Y."/>
            <person name="Lubonja R."/>
            <person name="Lui A."/>
            <person name="MacDonald P."/>
            <person name="Magnisalis V."/>
            <person name="Maru K."/>
            <person name="Matthews C."/>
            <person name="McCusker W."/>
            <person name="McDonough S."/>
            <person name="Mehta T."/>
            <person name="Meldrim J."/>
            <person name="Meneus L."/>
            <person name="Mihai O."/>
            <person name="Mihalev A."/>
            <person name="Mihova T."/>
            <person name="Mittelman R."/>
            <person name="Mlenga V."/>
            <person name="Montmayeur A."/>
            <person name="Mulrain L."/>
            <person name="Navidi A."/>
            <person name="Naylor J."/>
            <person name="Negash T."/>
            <person name="Nguyen T."/>
            <person name="Nguyen N."/>
            <person name="Nicol R."/>
            <person name="Norbu C."/>
            <person name="Norbu N."/>
            <person name="Novod N."/>
            <person name="O'Neill B."/>
            <person name="Osman S."/>
            <person name="Markiewicz E."/>
            <person name="Oyono O.L."/>
            <person name="Patti C."/>
            <person name="Phunkhang P."/>
            <person name="Pierre F."/>
            <person name="Priest M."/>
            <person name="Raghuraman S."/>
            <person name="Rege F."/>
            <person name="Reyes R."/>
            <person name="Rise C."/>
            <person name="Rogov P."/>
            <person name="Ross K."/>
            <person name="Ryan E."/>
            <person name="Settipalli S."/>
            <person name="Shea T."/>
            <person name="Sherpa N."/>
            <person name="Shi L."/>
            <person name="Shih D."/>
            <person name="Sparrow T."/>
            <person name="Spaulding J."/>
            <person name="Stalker J."/>
            <person name="Stange-Thomann N."/>
            <person name="Stavropoulos S."/>
            <person name="Stone C."/>
            <person name="Strader C."/>
            <person name="Tesfaye S."/>
            <person name="Thomson T."/>
            <person name="Thoulutsang Y."/>
            <person name="Thoulutsang D."/>
            <person name="Topham K."/>
            <person name="Topping I."/>
            <person name="Tsamla T."/>
            <person name="Vassiliev H."/>
            <person name="Vo A."/>
            <person name="Wangchuk T."/>
            <person name="Wangdi T."/>
            <person name="Weiand M."/>
            <person name="Wilkinson J."/>
            <person name="Wilson A."/>
            <person name="Yadav S."/>
            <person name="Young G."/>
            <person name="Yu Q."/>
            <person name="Zembek L."/>
            <person name="Zhong D."/>
            <person name="Zimmer A."/>
            <person name="Zwirko Z."/>
            <person name="Jaffe D.B."/>
            <person name="Alvarez P."/>
            <person name="Brockman W."/>
            <person name="Butler J."/>
            <person name="Chin C."/>
            <person name="Gnerre S."/>
            <person name="MacCallum I."/>
            <person name="Graves J.A."/>
            <person name="Ponting C.P."/>
            <person name="Breen M."/>
            <person name="Samollow P.B."/>
            <person name="Lander E.S."/>
            <person name="Lindblad-Toh K."/>
        </authorList>
    </citation>
    <scope>NUCLEOTIDE SEQUENCE [LARGE SCALE GENOMIC DNA]</scope>
</reference>
<dbReference type="FunFam" id="3.30.160.60:FF:001498">
    <property type="entry name" value="Zinc finger protein 404"/>
    <property type="match status" value="1"/>
</dbReference>
<feature type="domain" description="C2H2-type" evidence="10">
    <location>
        <begin position="537"/>
        <end position="564"/>
    </location>
</feature>
<sequence length="683" mass="78341">MAPSTQRPPSQGSITFKDMAVDFTQEEWCLLDPSQKELYREVMLESVQNLLSLEAETNLEVKEISPKLSIFVKGSRPQRGINKGCCDFILREICDTKIKKIPLERNLMSEAELIVATLNSFNRRGSTLERNFWNMIDVGSITFKDMAVDFTQEEWCLLDPSQKELYREVMLENVQNLLFVEAETNFEVKEMSPELSLFVEGSGPQKGMNPLYFLLREIWDANIKINKNPKRDCEFDEVVEKFSQHSVLNQYMKLNSGNDYCGDSEYTKCFPEKVGFDQSHEKPPEMPMYQGNLRRITYDSSLDLTRLQKSKHIKMVSMNNKVGHISELGSYHTIHTGKKTYECKQCGKAFKWRGNLAQHQRIHTGEKPYECTQCGKAFTRRDHLASHQRIHTGDKTYECTQCGKAFIHRVSLAAHQRIHTGEKPFECTQCGKAFTQRGSLDKHQRIHSGERPYECKQCGKAFTEKGSLDKHQRIHSGEKPYECTQCGKAFSERGSLAKHQRIHSGEKPYECTQCGKAFTESGSLAAHQRIHTGEKPYECTQCGKAFTRSYHLASHQKVHTRVKSYECKQCGKAFTVRGNLAVHQRIHTGEKPYECKQCGKAFTDRGNLARHQRIHTGEKPYECTQCGKAFTDGSNLAKHQRFHTGEKPYECKQCGKAFSLRGNLTVHQRIHTGEKPYECNKIC</sequence>
<keyword evidence="8" id="KW-0539">Nucleus</keyword>
<dbReference type="PROSITE" id="PS00028">
    <property type="entry name" value="ZINC_FINGER_C2H2_1"/>
    <property type="match status" value="12"/>
</dbReference>
<protein>
    <submittedName>
        <fullName evidence="12">Uncharacterized protein</fullName>
    </submittedName>
</protein>
<comment type="subcellular location">
    <subcellularLocation>
        <location evidence="1">Nucleus</location>
    </subcellularLocation>
</comment>
<dbReference type="FunFam" id="3.30.160.60:FF:001402">
    <property type="entry name" value="Zinc finger protein 473"/>
    <property type="match status" value="3"/>
</dbReference>
<accession>F6X0W8</accession>
<feature type="domain" description="C2H2-type" evidence="10">
    <location>
        <begin position="369"/>
        <end position="396"/>
    </location>
</feature>
<proteinExistence type="predicted"/>
<feature type="domain" description="C2H2-type" evidence="10">
    <location>
        <begin position="397"/>
        <end position="424"/>
    </location>
</feature>
<dbReference type="AlphaFoldDB" id="F6X0W8"/>
<evidence type="ECO:0000256" key="1">
    <source>
        <dbReference type="ARBA" id="ARBA00004123"/>
    </source>
</evidence>
<dbReference type="Pfam" id="PF00096">
    <property type="entry name" value="zf-C2H2"/>
    <property type="match status" value="10"/>
</dbReference>
<dbReference type="SUPFAM" id="SSF57667">
    <property type="entry name" value="beta-beta-alpha zinc fingers"/>
    <property type="match status" value="6"/>
</dbReference>
<dbReference type="GO" id="GO:0000978">
    <property type="term" value="F:RNA polymerase II cis-regulatory region sequence-specific DNA binding"/>
    <property type="evidence" value="ECO:0000318"/>
    <property type="project" value="GO_Central"/>
</dbReference>
<feature type="domain" description="C2H2-type" evidence="10">
    <location>
        <begin position="593"/>
        <end position="620"/>
    </location>
</feature>
<dbReference type="GeneTree" id="ENSGT00950000183169"/>
<keyword evidence="5" id="KW-0862">Zinc</keyword>
<evidence type="ECO:0000256" key="9">
    <source>
        <dbReference type="PROSITE-ProRule" id="PRU00042"/>
    </source>
</evidence>
<evidence type="ECO:0000313" key="13">
    <source>
        <dbReference type="Proteomes" id="UP000002280"/>
    </source>
</evidence>
<evidence type="ECO:0000256" key="4">
    <source>
        <dbReference type="ARBA" id="ARBA00022771"/>
    </source>
</evidence>
<dbReference type="PANTHER" id="PTHR24394:SF48">
    <property type="entry name" value="ZINC FINGER PROTEIN 771"/>
    <property type="match status" value="1"/>
</dbReference>
<dbReference type="InterPro" id="IPR036236">
    <property type="entry name" value="Znf_C2H2_sf"/>
</dbReference>
<dbReference type="eggNOG" id="KOG1721">
    <property type="taxonomic scope" value="Eukaryota"/>
</dbReference>
<reference evidence="12" key="2">
    <citation type="submission" date="2025-08" db="UniProtKB">
        <authorList>
            <consortium name="Ensembl"/>
        </authorList>
    </citation>
    <scope>IDENTIFICATION</scope>
</reference>
<dbReference type="GO" id="GO:0000981">
    <property type="term" value="F:DNA-binding transcription factor activity, RNA polymerase II-specific"/>
    <property type="evidence" value="ECO:0000318"/>
    <property type="project" value="GO_Central"/>
</dbReference>
<evidence type="ECO:0000259" key="11">
    <source>
        <dbReference type="PROSITE" id="PS50805"/>
    </source>
</evidence>
<dbReference type="Ensembl" id="ENSMODT00000031386.3">
    <property type="protein sequence ID" value="ENSMODP00000029816.3"/>
    <property type="gene ID" value="ENSMODG00000037600.1"/>
</dbReference>
<keyword evidence="7" id="KW-0804">Transcription</keyword>
<feature type="domain" description="C2H2-type" evidence="10">
    <location>
        <begin position="425"/>
        <end position="452"/>
    </location>
</feature>
<feature type="domain" description="C2H2-type" evidence="10">
    <location>
        <begin position="509"/>
        <end position="536"/>
    </location>
</feature>
<feature type="domain" description="KRAB" evidence="11">
    <location>
        <begin position="141"/>
        <end position="218"/>
    </location>
</feature>
<evidence type="ECO:0000256" key="3">
    <source>
        <dbReference type="ARBA" id="ARBA00022737"/>
    </source>
</evidence>
<keyword evidence="2" id="KW-0479">Metal-binding</keyword>
<dbReference type="Proteomes" id="UP000002280">
    <property type="component" value="Chromosome 4"/>
</dbReference>